<comment type="similarity">
    <text evidence="2 8">Belongs to the dTDP-4-dehydrorhamnose reductase family. MAT2B subfamily.</text>
</comment>
<evidence type="ECO:0000256" key="1">
    <source>
        <dbReference type="ARBA" id="ARBA00005224"/>
    </source>
</evidence>
<dbReference type="InterPro" id="IPR036291">
    <property type="entry name" value="NAD(P)-bd_dom_sf"/>
</dbReference>
<protein>
    <recommendedName>
        <fullName evidence="3 8">Methionine adenosyltransferase 2 subunit beta</fullName>
    </recommendedName>
    <alternativeName>
        <fullName evidence="5 8">Methionine adenosyltransferase II beta</fullName>
    </alternativeName>
</protein>
<dbReference type="PANTHER" id="PTHR10491:SF4">
    <property type="entry name" value="METHIONINE ADENOSYLTRANSFERASE 2 SUBUNIT BETA"/>
    <property type="match status" value="1"/>
</dbReference>
<dbReference type="Ensembl" id="ENSNMLT00000037236.1">
    <property type="protein sequence ID" value="ENSNMLP00000033423.1"/>
    <property type="gene ID" value="ENSNMLG00000020867.1"/>
</dbReference>
<dbReference type="InterPro" id="IPR029903">
    <property type="entry name" value="RmlD-like-bd"/>
</dbReference>
<accession>A0A8C6UAF9</accession>
<dbReference type="PANTHER" id="PTHR10491">
    <property type="entry name" value="DTDP-4-DEHYDRORHAMNOSE REDUCTASE"/>
    <property type="match status" value="1"/>
</dbReference>
<dbReference type="GO" id="GO:0048270">
    <property type="term" value="F:methionine adenosyltransferase regulator activity"/>
    <property type="evidence" value="ECO:0007669"/>
    <property type="project" value="TreeGrafter"/>
</dbReference>
<dbReference type="GO" id="GO:0006556">
    <property type="term" value="P:S-adenosylmethionine biosynthetic process"/>
    <property type="evidence" value="ECO:0007669"/>
    <property type="project" value="UniProtKB-UniPathway"/>
</dbReference>
<dbReference type="GO" id="GO:0048269">
    <property type="term" value="C:methionine adenosyltransferase complex"/>
    <property type="evidence" value="ECO:0007669"/>
    <property type="project" value="TreeGrafter"/>
</dbReference>
<dbReference type="SUPFAM" id="SSF51735">
    <property type="entry name" value="NAD(P)-binding Rossmann-fold domains"/>
    <property type="match status" value="1"/>
</dbReference>
<evidence type="ECO:0000256" key="3">
    <source>
        <dbReference type="ARBA" id="ARBA00021596"/>
    </source>
</evidence>
<comment type="pathway">
    <text evidence="1 8">Amino-acid biosynthesis; S-adenosyl-L-methionine biosynthesis; S-adenosyl-L-methionine from L-methionine: step 1/1.</text>
</comment>
<keyword evidence="4 8" id="KW-0554">One-carbon metabolism</keyword>
<feature type="domain" description="RmlD-like substrate binding" evidence="9">
    <location>
        <begin position="181"/>
        <end position="257"/>
    </location>
</feature>
<keyword evidence="11" id="KW-1185">Reference proteome</keyword>
<dbReference type="GO" id="GO:0006730">
    <property type="term" value="P:one-carbon metabolic process"/>
    <property type="evidence" value="ECO:0007669"/>
    <property type="project" value="UniProtKB-KW"/>
</dbReference>
<name>A0A8C6UAF9_9GOBI</name>
<sequence>NIYNIYDLIITYDIKNIYKCGAWCWGRVLVTGATGLLGRSLCRQLRDDGWNVTATGFRRAPPLMLRFPALTKRLFQPDVIVHCAAERRPDVVEHSSEAALNLNVHSTATLAKEAAFSSYISIQFVFVGGTRDSVILSLFLRLSDPVSSLLRLGDPPCARPVREVERVSESAVTVLWSSILDSVETCSLDHTQQRFPTSVRDVSKVCSNICSRRRQDPSIRGVFHFSGKEQMTKYEMAKSIADAFELPSDHIVPVSPAPSAPAFSAPCGPRVAASEPRPFRAAILDCLWPFTPDRRWRQTVFH</sequence>
<evidence type="ECO:0000256" key="7">
    <source>
        <dbReference type="ARBA" id="ARBA00046786"/>
    </source>
</evidence>
<dbReference type="InterPro" id="IPR005913">
    <property type="entry name" value="dTDP_dehydrorham_reduct"/>
</dbReference>
<evidence type="ECO:0000256" key="2">
    <source>
        <dbReference type="ARBA" id="ARBA00008656"/>
    </source>
</evidence>
<dbReference type="Pfam" id="PF04321">
    <property type="entry name" value="RmlD_sub_bind"/>
    <property type="match status" value="2"/>
</dbReference>
<comment type="subunit">
    <text evidence="7 8">Heterotrimer; composed of a catalytic MAT2A homodimer that binds one regulatory MAT2B chain. Heterohexamer; composed of a central, catalytic MAT2A homotetramer flanked on either side by a regulatory MAT2B chain. NADP binding increases the affinity for MAT2A.</text>
</comment>
<evidence type="ECO:0000313" key="10">
    <source>
        <dbReference type="Ensembl" id="ENSNMLP00000033423.1"/>
    </source>
</evidence>
<organism evidence="10 11">
    <name type="scientific">Neogobius melanostomus</name>
    <name type="common">round goby</name>
    <dbReference type="NCBI Taxonomy" id="47308"/>
    <lineage>
        <taxon>Eukaryota</taxon>
        <taxon>Metazoa</taxon>
        <taxon>Chordata</taxon>
        <taxon>Craniata</taxon>
        <taxon>Vertebrata</taxon>
        <taxon>Euteleostomi</taxon>
        <taxon>Actinopterygii</taxon>
        <taxon>Neopterygii</taxon>
        <taxon>Teleostei</taxon>
        <taxon>Neoteleostei</taxon>
        <taxon>Acanthomorphata</taxon>
        <taxon>Gobiaria</taxon>
        <taxon>Gobiiformes</taxon>
        <taxon>Gobioidei</taxon>
        <taxon>Gobiidae</taxon>
        <taxon>Benthophilinae</taxon>
        <taxon>Neogobiini</taxon>
        <taxon>Neogobius</taxon>
    </lineage>
</organism>
<evidence type="ECO:0000256" key="5">
    <source>
        <dbReference type="ARBA" id="ARBA00029977"/>
    </source>
</evidence>
<evidence type="ECO:0000256" key="8">
    <source>
        <dbReference type="RuleBase" id="RU364081"/>
    </source>
</evidence>
<reference evidence="10" key="2">
    <citation type="submission" date="2025-09" db="UniProtKB">
        <authorList>
            <consortium name="Ensembl"/>
        </authorList>
    </citation>
    <scope>IDENTIFICATION</scope>
</reference>
<comment type="function">
    <text evidence="6">Regulatory subunit of S-adenosylmethionine synthetase 2, an enzyme that catalyzes the formation of S-adenosylmethionine from methionine and ATP. Regulates MAT2A catalytic activity by changing its kinetic properties, increasing its affinity for L-methionine. Can bind NADP (in vitro).</text>
</comment>
<dbReference type="Gene3D" id="3.40.50.720">
    <property type="entry name" value="NAD(P)-binding Rossmann-like Domain"/>
    <property type="match status" value="2"/>
</dbReference>
<reference evidence="10" key="1">
    <citation type="submission" date="2025-08" db="UniProtKB">
        <authorList>
            <consortium name="Ensembl"/>
        </authorList>
    </citation>
    <scope>IDENTIFICATION</scope>
</reference>
<feature type="domain" description="RmlD-like substrate binding" evidence="9">
    <location>
        <begin position="27"/>
        <end position="128"/>
    </location>
</feature>
<dbReference type="Proteomes" id="UP000694523">
    <property type="component" value="Unplaced"/>
</dbReference>
<evidence type="ECO:0000313" key="11">
    <source>
        <dbReference type="Proteomes" id="UP000694523"/>
    </source>
</evidence>
<evidence type="ECO:0000256" key="4">
    <source>
        <dbReference type="ARBA" id="ARBA00022563"/>
    </source>
</evidence>
<dbReference type="UniPathway" id="UPA00315">
    <property type="reaction ID" value="UER00080"/>
</dbReference>
<proteinExistence type="inferred from homology"/>
<evidence type="ECO:0000259" key="9">
    <source>
        <dbReference type="Pfam" id="PF04321"/>
    </source>
</evidence>
<evidence type="ECO:0000256" key="6">
    <source>
        <dbReference type="ARBA" id="ARBA00045998"/>
    </source>
</evidence>
<dbReference type="AlphaFoldDB" id="A0A8C6UAF9"/>